<evidence type="ECO:0000313" key="13">
    <source>
        <dbReference type="EMBL" id="PIZ95849.1"/>
    </source>
</evidence>
<comment type="subcellular location">
    <subcellularLocation>
        <location evidence="10">Cytoplasm</location>
    </subcellularLocation>
</comment>
<comment type="caution">
    <text evidence="13">The sequence shown here is derived from an EMBL/GenBank/DDBJ whole genome shotgun (WGS) entry which is preliminary data.</text>
</comment>
<evidence type="ECO:0000256" key="12">
    <source>
        <dbReference type="RuleBase" id="RU000532"/>
    </source>
</evidence>
<keyword evidence="5 10" id="KW-0808">Transferase</keyword>
<dbReference type="PANTHER" id="PTHR11406">
    <property type="entry name" value="PHOSPHOGLYCERATE KINASE"/>
    <property type="match status" value="1"/>
</dbReference>
<accession>A0A2M7VAP8</accession>
<dbReference type="Proteomes" id="UP000231453">
    <property type="component" value="Unassembled WGS sequence"/>
</dbReference>
<protein>
    <recommendedName>
        <fullName evidence="4 10">Phosphoglycerate kinase</fullName>
        <ecNumber evidence="4 10">2.7.2.3</ecNumber>
    </recommendedName>
</protein>
<dbReference type="EMBL" id="PFPL01000043">
    <property type="protein sequence ID" value="PIZ95849.1"/>
    <property type="molecule type" value="Genomic_DNA"/>
</dbReference>
<dbReference type="SUPFAM" id="SSF53748">
    <property type="entry name" value="Phosphoglycerate kinase"/>
    <property type="match status" value="1"/>
</dbReference>
<feature type="binding site" evidence="10">
    <location>
        <begin position="20"/>
        <end position="22"/>
    </location>
    <ligand>
        <name>substrate</name>
    </ligand>
</feature>
<feature type="binding site" evidence="10">
    <location>
        <begin position="357"/>
        <end position="360"/>
    </location>
    <ligand>
        <name>ATP</name>
        <dbReference type="ChEBI" id="CHEBI:30616"/>
    </ligand>
</feature>
<dbReference type="GO" id="GO:0006096">
    <property type="term" value="P:glycolytic process"/>
    <property type="evidence" value="ECO:0007669"/>
    <property type="project" value="UniProtKB-UniRule"/>
</dbReference>
<proteinExistence type="inferred from homology"/>
<feature type="binding site" evidence="10 11">
    <location>
        <position position="328"/>
    </location>
    <ligand>
        <name>ATP</name>
        <dbReference type="ChEBI" id="CHEBI:30616"/>
    </ligand>
</feature>
<comment type="similarity">
    <text evidence="3 10 12">Belongs to the phosphoglycerate kinase family.</text>
</comment>
<feature type="binding site" evidence="10">
    <location>
        <begin position="58"/>
        <end position="61"/>
    </location>
    <ligand>
        <name>substrate</name>
    </ligand>
</feature>
<evidence type="ECO:0000313" key="14">
    <source>
        <dbReference type="Proteomes" id="UP000231453"/>
    </source>
</evidence>
<comment type="catalytic activity">
    <reaction evidence="1 10 12">
        <text>(2R)-3-phosphoglycerate + ATP = (2R)-3-phospho-glyceroyl phosphate + ADP</text>
        <dbReference type="Rhea" id="RHEA:14801"/>
        <dbReference type="ChEBI" id="CHEBI:30616"/>
        <dbReference type="ChEBI" id="CHEBI:57604"/>
        <dbReference type="ChEBI" id="CHEBI:58272"/>
        <dbReference type="ChEBI" id="CHEBI:456216"/>
        <dbReference type="EC" id="2.7.2.3"/>
    </reaction>
</comment>
<dbReference type="GO" id="GO:0043531">
    <property type="term" value="F:ADP binding"/>
    <property type="evidence" value="ECO:0007669"/>
    <property type="project" value="TreeGrafter"/>
</dbReference>
<evidence type="ECO:0000256" key="6">
    <source>
        <dbReference type="ARBA" id="ARBA00022741"/>
    </source>
</evidence>
<keyword evidence="7 10" id="KW-0418">Kinase</keyword>
<keyword evidence="10" id="KW-0963">Cytoplasm</keyword>
<dbReference type="InterPro" id="IPR015824">
    <property type="entry name" value="Phosphoglycerate_kinase_N"/>
</dbReference>
<evidence type="ECO:0000256" key="7">
    <source>
        <dbReference type="ARBA" id="ARBA00022777"/>
    </source>
</evidence>
<dbReference type="InterPro" id="IPR001576">
    <property type="entry name" value="Phosphoglycerate_kinase"/>
</dbReference>
<comment type="subunit">
    <text evidence="10">Monomer.</text>
</comment>
<keyword evidence="6 10" id="KW-0547">Nucleotide-binding</keyword>
<feature type="binding site" evidence="10 11">
    <location>
        <position position="209"/>
    </location>
    <ligand>
        <name>ATP</name>
        <dbReference type="ChEBI" id="CHEBI:30616"/>
    </ligand>
</feature>
<dbReference type="PANTHER" id="PTHR11406:SF23">
    <property type="entry name" value="PHOSPHOGLYCERATE KINASE 1, CHLOROPLASTIC-RELATED"/>
    <property type="match status" value="1"/>
</dbReference>
<dbReference type="GO" id="GO:0005524">
    <property type="term" value="F:ATP binding"/>
    <property type="evidence" value="ECO:0007669"/>
    <property type="project" value="UniProtKB-KW"/>
</dbReference>
<evidence type="ECO:0000256" key="11">
    <source>
        <dbReference type="PIRSR" id="PIRSR000724-2"/>
    </source>
</evidence>
<gene>
    <name evidence="10 13" type="primary">pgk</name>
    <name evidence="13" type="ORF">COX80_03170</name>
</gene>
<dbReference type="GO" id="GO:0005829">
    <property type="term" value="C:cytosol"/>
    <property type="evidence" value="ECO:0007669"/>
    <property type="project" value="TreeGrafter"/>
</dbReference>
<dbReference type="GO" id="GO:0006094">
    <property type="term" value="P:gluconeogenesis"/>
    <property type="evidence" value="ECO:0007669"/>
    <property type="project" value="TreeGrafter"/>
</dbReference>
<dbReference type="PRINTS" id="PR00477">
    <property type="entry name" value="PHGLYCKINASE"/>
</dbReference>
<dbReference type="EC" id="2.7.2.3" evidence="4 10"/>
<dbReference type="UniPathway" id="UPA00109">
    <property type="reaction ID" value="UER00185"/>
</dbReference>
<evidence type="ECO:0000256" key="9">
    <source>
        <dbReference type="ARBA" id="ARBA00023152"/>
    </source>
</evidence>
<dbReference type="AlphaFoldDB" id="A0A2M7VAP8"/>
<organism evidence="13 14">
    <name type="scientific">Candidatus Magasanikbacteria bacterium CG_4_10_14_0_2_um_filter_33_14</name>
    <dbReference type="NCBI Taxonomy" id="1974636"/>
    <lineage>
        <taxon>Bacteria</taxon>
        <taxon>Candidatus Magasanikiibacteriota</taxon>
    </lineage>
</organism>
<evidence type="ECO:0000256" key="2">
    <source>
        <dbReference type="ARBA" id="ARBA00004838"/>
    </source>
</evidence>
<keyword evidence="8 10" id="KW-0067">ATP-binding</keyword>
<evidence type="ECO:0000256" key="8">
    <source>
        <dbReference type="ARBA" id="ARBA00022840"/>
    </source>
</evidence>
<dbReference type="Pfam" id="PF00162">
    <property type="entry name" value="PGK"/>
    <property type="match status" value="1"/>
</dbReference>
<evidence type="ECO:0000256" key="4">
    <source>
        <dbReference type="ARBA" id="ARBA00013061"/>
    </source>
</evidence>
<dbReference type="InterPro" id="IPR036043">
    <property type="entry name" value="Phosphoglycerate_kinase_sf"/>
</dbReference>
<dbReference type="FunFam" id="3.40.50.1260:FF:000031">
    <property type="entry name" value="Phosphoglycerate kinase 1"/>
    <property type="match status" value="1"/>
</dbReference>
<feature type="binding site" evidence="10">
    <location>
        <position position="126"/>
    </location>
    <ligand>
        <name>substrate</name>
    </ligand>
</feature>
<reference evidence="14" key="1">
    <citation type="submission" date="2017-09" db="EMBL/GenBank/DDBJ databases">
        <title>Depth-based differentiation of microbial function through sediment-hosted aquifers and enrichment of novel symbionts in the deep terrestrial subsurface.</title>
        <authorList>
            <person name="Probst A.J."/>
            <person name="Ladd B."/>
            <person name="Jarett J.K."/>
            <person name="Geller-Mcgrath D.E."/>
            <person name="Sieber C.M.K."/>
            <person name="Emerson J.B."/>
            <person name="Anantharaman K."/>
            <person name="Thomas B.C."/>
            <person name="Malmstrom R."/>
            <person name="Stieglmeier M."/>
            <person name="Klingl A."/>
            <person name="Woyke T."/>
            <person name="Ryan C.M."/>
            <person name="Banfield J.F."/>
        </authorList>
    </citation>
    <scope>NUCLEOTIDE SEQUENCE [LARGE SCALE GENOMIC DNA]</scope>
</reference>
<evidence type="ECO:0000256" key="1">
    <source>
        <dbReference type="ARBA" id="ARBA00000642"/>
    </source>
</evidence>
<keyword evidence="9 10" id="KW-0324">Glycolysis</keyword>
<dbReference type="Gene3D" id="3.40.50.1260">
    <property type="entry name" value="Phosphoglycerate kinase, N-terminal domain"/>
    <property type="match status" value="2"/>
</dbReference>
<evidence type="ECO:0000256" key="5">
    <source>
        <dbReference type="ARBA" id="ARBA00022679"/>
    </source>
</evidence>
<evidence type="ECO:0000256" key="10">
    <source>
        <dbReference type="HAMAP-Rule" id="MF_00145"/>
    </source>
</evidence>
<dbReference type="PIRSF" id="PIRSF000724">
    <property type="entry name" value="Pgk"/>
    <property type="match status" value="1"/>
</dbReference>
<dbReference type="HAMAP" id="MF_00145">
    <property type="entry name" value="Phosphoglyc_kinase"/>
    <property type="match status" value="1"/>
</dbReference>
<comment type="caution">
    <text evidence="10">Lacks conserved residue(s) required for the propagation of feature annotation.</text>
</comment>
<dbReference type="GO" id="GO:0004618">
    <property type="term" value="F:phosphoglycerate kinase activity"/>
    <property type="evidence" value="ECO:0007669"/>
    <property type="project" value="UniProtKB-UniRule"/>
</dbReference>
<sequence length="398" mass="43972">MKTINKLKNLANKIVLLRVDYNVPLKKGEILDDEKIVKSLPTIRALQAKKAKILIVTHIGRPDGKIVSDLKVDPVALRLGKLLKQRIVKLDSKNWAKKSGDKMRLDMLMTIDKMRPGEVAMLENIRFSKDEEGNKGTLAQELANLADIFVLDGFAVSHRADASVVGVAKYLPAFAGLLMESEVKALSKVLKSPKKPFVAIIGGVKAETKIPVIKNLLKKSNYILIGGGIVNTYLYAKGFKIGNSVVDKKYAKEILQYCKSKKVIKPLDVVVGDIKGKKYWVKDLDKNFKITDKNLAIYDIGPKTIHEYAKYIKKAKTIVWNGAMGYFEQHPYENATYSIARLVATRSKGKAFGVVGGGETLLSLEVVKMTEYVDHVSTGGGAMLEFLSGKQLPGVKIL</sequence>
<comment type="pathway">
    <text evidence="2 10">Carbohydrate degradation; glycolysis; pyruvate from D-glyceraldehyde 3-phosphate: step 2/5.</text>
</comment>
<name>A0A2M7VAP8_9BACT</name>
<evidence type="ECO:0000256" key="3">
    <source>
        <dbReference type="ARBA" id="ARBA00008982"/>
    </source>
</evidence>
<feature type="binding site" evidence="10">
    <location>
        <position position="159"/>
    </location>
    <ligand>
        <name>substrate</name>
    </ligand>
</feature>